<dbReference type="InterPro" id="IPR000315">
    <property type="entry name" value="Znf_B-box"/>
</dbReference>
<dbReference type="EMBL" id="CAJVPS010003325">
    <property type="protein sequence ID" value="CAG8586668.1"/>
    <property type="molecule type" value="Genomic_DNA"/>
</dbReference>
<gene>
    <name evidence="4" type="ORF">ALEPTO_LOCUS7516</name>
</gene>
<dbReference type="InterPro" id="IPR057668">
    <property type="entry name" value="E2_Ub-conjug_enz_C"/>
</dbReference>
<dbReference type="InterPro" id="IPR018553">
    <property type="entry name" value="E2_Ub-conjug_enz"/>
</dbReference>
<accession>A0A9N9G5P0</accession>
<keyword evidence="1" id="KW-0479">Metal-binding</keyword>
<evidence type="ECO:0000256" key="2">
    <source>
        <dbReference type="SAM" id="MobiDB-lite"/>
    </source>
</evidence>
<dbReference type="AlphaFoldDB" id="A0A9N9G5P0"/>
<sequence>MGNKRNRGVNKGKNRHQDVFPKRRKNVPLEEPGQSTQSNGYHATSSSSQGVTDSGNIDIETGNQLGDPESDSETEQVLMTGVAGPSTNGHAIMVEKHSEGDRKKLEDILQKEDGESDNEDETMTDAEPSPSPEPTFTYSQEGLCIDCKDQEASYFCEQCEDNFCEVCFAMIHRTGNRKNHPTRKLKSKTLQVPNNKPLGKASASASSSTSDLGLNEELTGSESELPKTTFISNGGTTFGQWLEERCKYIPIRLNMEERKLLRLLEAALNVSEYTDRIDILSYATQSAKAKRMTHQIRDLCWILSGLLIAHDYKKGQELIADHTFKENEDFFKMIFEIGRRHKVMNPEKMRDVYGKLMYMLMDSTIDDVQQTLGLNIIEPIKNVHRFLSDRNCIELIHDEQVITATKEISADGKSRDQVQREIREKERAIEYLSKTYSCRDITPDEIKLCLYSIGDNHAYLRGNRDCCDRMLNYLTTYFSPSKSDDGYSLAIRPGSHGARLSHSHEMQYYYANQTLSLWREIQNEMFMLWTLADRDLLSDTNMYRLRDTGQGLNRVQSCPNVSKAMHAILHRAQQKARHWVGSSVIHLGDKNVPNALMFIDKYNQVSRILNPILICLDSIDPLVQKNKGIRDYIHNTFGGPEKLRKDILADFFRYAFDGSGADNFFDAGSCIDGRLTSAWNWCSQIEKKVYFPVFLLTGFTGFDGRDF</sequence>
<dbReference type="Gene3D" id="4.10.640.40">
    <property type="entry name" value="Cytoplasmic polyadenylation element-binding protein, ZZ domain"/>
    <property type="match status" value="1"/>
</dbReference>
<feature type="compositionally biased region" description="Acidic residues" evidence="2">
    <location>
        <begin position="114"/>
        <end position="124"/>
    </location>
</feature>
<dbReference type="Pfam" id="PF09418">
    <property type="entry name" value="DUF2009"/>
    <property type="match status" value="1"/>
</dbReference>
<dbReference type="GO" id="GO:0008270">
    <property type="term" value="F:zinc ion binding"/>
    <property type="evidence" value="ECO:0007669"/>
    <property type="project" value="UniProtKB-KW"/>
</dbReference>
<dbReference type="Pfam" id="PF22586">
    <property type="entry name" value="ANCHR-like_BBOX"/>
    <property type="match status" value="1"/>
</dbReference>
<dbReference type="PANTHER" id="PTHR31560">
    <property type="entry name" value="UPF0652 PROTEIN C16A11.03C-RELATED"/>
    <property type="match status" value="1"/>
</dbReference>
<protein>
    <submittedName>
        <fullName evidence="4">3199_t:CDS:1</fullName>
    </submittedName>
</protein>
<proteinExistence type="predicted"/>
<feature type="compositionally biased region" description="Basic residues" evidence="2">
    <location>
        <begin position="177"/>
        <end position="187"/>
    </location>
</feature>
<evidence type="ECO:0000256" key="1">
    <source>
        <dbReference type="PROSITE-ProRule" id="PRU00024"/>
    </source>
</evidence>
<keyword evidence="5" id="KW-1185">Reference proteome</keyword>
<keyword evidence="1" id="KW-0862">Zinc</keyword>
<feature type="region of interest" description="Disordered" evidence="2">
    <location>
        <begin position="111"/>
        <end position="135"/>
    </location>
</feature>
<feature type="compositionally biased region" description="Basic residues" evidence="2">
    <location>
        <begin position="1"/>
        <end position="14"/>
    </location>
</feature>
<evidence type="ECO:0000313" key="5">
    <source>
        <dbReference type="Proteomes" id="UP000789508"/>
    </source>
</evidence>
<evidence type="ECO:0000313" key="4">
    <source>
        <dbReference type="EMBL" id="CAG8586668.1"/>
    </source>
</evidence>
<dbReference type="Proteomes" id="UP000789508">
    <property type="component" value="Unassembled WGS sequence"/>
</dbReference>
<name>A0A9N9G5P0_9GLOM</name>
<evidence type="ECO:0000259" key="3">
    <source>
        <dbReference type="PROSITE" id="PS50119"/>
    </source>
</evidence>
<feature type="region of interest" description="Disordered" evidence="2">
    <location>
        <begin position="1"/>
        <end position="89"/>
    </location>
</feature>
<dbReference type="PROSITE" id="PS50119">
    <property type="entry name" value="ZF_BBOX"/>
    <property type="match status" value="1"/>
</dbReference>
<comment type="caution">
    <text evidence="4">The sequence shown here is derived from an EMBL/GenBank/DDBJ whole genome shotgun (WGS) entry which is preliminary data.</text>
</comment>
<feature type="domain" description="B box-type" evidence="3">
    <location>
        <begin position="139"/>
        <end position="185"/>
    </location>
</feature>
<feature type="region of interest" description="Disordered" evidence="2">
    <location>
        <begin position="177"/>
        <end position="231"/>
    </location>
</feature>
<keyword evidence="1" id="KW-0863">Zinc-finger</keyword>
<feature type="compositionally biased region" description="Low complexity" evidence="2">
    <location>
        <begin position="201"/>
        <end position="210"/>
    </location>
</feature>
<dbReference type="OrthoDB" id="406045at2759"/>
<feature type="compositionally biased region" description="Polar residues" evidence="2">
    <location>
        <begin position="33"/>
        <end position="55"/>
    </location>
</feature>
<reference evidence="4" key="1">
    <citation type="submission" date="2021-06" db="EMBL/GenBank/DDBJ databases">
        <authorList>
            <person name="Kallberg Y."/>
            <person name="Tangrot J."/>
            <person name="Rosling A."/>
        </authorList>
    </citation>
    <scope>NUCLEOTIDE SEQUENCE</scope>
    <source>
        <strain evidence="4">FL130A</strain>
    </source>
</reference>
<organism evidence="4 5">
    <name type="scientific">Ambispora leptoticha</name>
    <dbReference type="NCBI Taxonomy" id="144679"/>
    <lineage>
        <taxon>Eukaryota</taxon>
        <taxon>Fungi</taxon>
        <taxon>Fungi incertae sedis</taxon>
        <taxon>Mucoromycota</taxon>
        <taxon>Glomeromycotina</taxon>
        <taxon>Glomeromycetes</taxon>
        <taxon>Archaeosporales</taxon>
        <taxon>Ambisporaceae</taxon>
        <taxon>Ambispora</taxon>
    </lineage>
</organism>
<dbReference type="PANTHER" id="PTHR31560:SF0">
    <property type="entry name" value="UPF0652 PROTEIN C22H10.08"/>
    <property type="match status" value="1"/>
</dbReference>
<dbReference type="InterPro" id="IPR038446">
    <property type="entry name" value="CEBP_ZZ_sf"/>
</dbReference>